<reference evidence="1 2" key="1">
    <citation type="submission" date="2017-10" db="EMBL/GenBank/DDBJ databases">
        <authorList>
            <person name="Banno H."/>
            <person name="Chua N.-H."/>
        </authorList>
    </citation>
    <scope>NUCLEOTIDE SEQUENCE [LARGE SCALE GENOMIC DNA]</scope>
    <source>
        <strain evidence="1">Vibrio tapetis CECT4600</strain>
    </source>
</reference>
<dbReference type="EMBL" id="LT960612">
    <property type="protein sequence ID" value="SON51651.1"/>
    <property type="molecule type" value="Genomic_DNA"/>
</dbReference>
<evidence type="ECO:0000313" key="2">
    <source>
        <dbReference type="Proteomes" id="UP000235828"/>
    </source>
</evidence>
<dbReference type="AlphaFoldDB" id="A0A2N8ZID6"/>
<name>A0A2N8ZID6_9VIBR</name>
<protein>
    <submittedName>
        <fullName evidence="1">Uncharacterized protein</fullName>
    </submittedName>
</protein>
<sequence>MTDCRSLVDIDIAHNANTAPLVIAAAPKTKAATNTLLYDHLYLAISTENTR</sequence>
<evidence type="ECO:0000313" key="1">
    <source>
        <dbReference type="EMBL" id="SON51651.1"/>
    </source>
</evidence>
<dbReference type="Proteomes" id="UP000235828">
    <property type="component" value="Chromosome B"/>
</dbReference>
<proteinExistence type="predicted"/>
<gene>
    <name evidence="1" type="ORF">VTAP4600_B0040</name>
</gene>
<organism evidence="1 2">
    <name type="scientific">Vibrio tapetis subsp. tapetis</name>
    <dbReference type="NCBI Taxonomy" id="1671868"/>
    <lineage>
        <taxon>Bacteria</taxon>
        <taxon>Pseudomonadati</taxon>
        <taxon>Pseudomonadota</taxon>
        <taxon>Gammaproteobacteria</taxon>
        <taxon>Vibrionales</taxon>
        <taxon>Vibrionaceae</taxon>
        <taxon>Vibrio</taxon>
    </lineage>
</organism>
<accession>A0A2N8ZID6</accession>
<keyword evidence="2" id="KW-1185">Reference proteome</keyword>
<dbReference type="KEGG" id="vta:B0040"/>